<dbReference type="GeneID" id="54578120"/>
<evidence type="ECO:0000256" key="1">
    <source>
        <dbReference type="ARBA" id="ARBA00022737"/>
    </source>
</evidence>
<dbReference type="EMBL" id="ML987198">
    <property type="protein sequence ID" value="KAF2246425.1"/>
    <property type="molecule type" value="Genomic_DNA"/>
</dbReference>
<dbReference type="Pfam" id="PF24883">
    <property type="entry name" value="NPHP3_N"/>
    <property type="match status" value="1"/>
</dbReference>
<evidence type="ECO:0000313" key="3">
    <source>
        <dbReference type="EMBL" id="KAF2246425.1"/>
    </source>
</evidence>
<dbReference type="Proteomes" id="UP000800094">
    <property type="component" value="Unassembled WGS sequence"/>
</dbReference>
<evidence type="ECO:0000259" key="2">
    <source>
        <dbReference type="Pfam" id="PF24883"/>
    </source>
</evidence>
<reference evidence="3" key="1">
    <citation type="journal article" date="2020" name="Stud. Mycol.">
        <title>101 Dothideomycetes genomes: a test case for predicting lifestyles and emergence of pathogens.</title>
        <authorList>
            <person name="Haridas S."/>
            <person name="Albert R."/>
            <person name="Binder M."/>
            <person name="Bloem J."/>
            <person name="Labutti K."/>
            <person name="Salamov A."/>
            <person name="Andreopoulos B."/>
            <person name="Baker S."/>
            <person name="Barry K."/>
            <person name="Bills G."/>
            <person name="Bluhm B."/>
            <person name="Cannon C."/>
            <person name="Castanera R."/>
            <person name="Culley D."/>
            <person name="Daum C."/>
            <person name="Ezra D."/>
            <person name="Gonzalez J."/>
            <person name="Henrissat B."/>
            <person name="Kuo A."/>
            <person name="Liang C."/>
            <person name="Lipzen A."/>
            <person name="Lutzoni F."/>
            <person name="Magnuson J."/>
            <person name="Mondo S."/>
            <person name="Nolan M."/>
            <person name="Ohm R."/>
            <person name="Pangilinan J."/>
            <person name="Park H.-J."/>
            <person name="Ramirez L."/>
            <person name="Alfaro M."/>
            <person name="Sun H."/>
            <person name="Tritt A."/>
            <person name="Yoshinaga Y."/>
            <person name="Zwiers L.-H."/>
            <person name="Turgeon B."/>
            <person name="Goodwin S."/>
            <person name="Spatafora J."/>
            <person name="Crous P."/>
            <person name="Grigoriev I."/>
        </authorList>
    </citation>
    <scope>NUCLEOTIDE SEQUENCE</scope>
    <source>
        <strain evidence="3">CBS 122368</strain>
    </source>
</reference>
<dbReference type="PANTHER" id="PTHR40619:SF3">
    <property type="entry name" value="FUNGAL STAND N-TERMINAL GOODBYE DOMAIN-CONTAINING PROTEIN"/>
    <property type="match status" value="1"/>
</dbReference>
<feature type="domain" description="Nephrocystin 3-like N-terminal" evidence="2">
    <location>
        <begin position="190"/>
        <end position="364"/>
    </location>
</feature>
<dbReference type="OrthoDB" id="3730111at2759"/>
<keyword evidence="1" id="KW-0677">Repeat</keyword>
<proteinExistence type="predicted"/>
<gene>
    <name evidence="3" type="ORF">BU26DRAFT_45231</name>
</gene>
<evidence type="ECO:0000313" key="4">
    <source>
        <dbReference type="Proteomes" id="UP000800094"/>
    </source>
</evidence>
<protein>
    <recommendedName>
        <fullName evidence="2">Nephrocystin 3-like N-terminal domain-containing protein</fullName>
    </recommendedName>
</protein>
<dbReference type="InterPro" id="IPR056884">
    <property type="entry name" value="NPHP3-like_N"/>
</dbReference>
<sequence length="415" mass="47558">MKASSWTLIHKARNSSMGNIRWVFENTLRAWNEMRRAQQELMRRQEKQIHQGLETNRNVVEVKEVVLKTEEGIVEIGEGINSIKDLFDMQCRRYEIGRAQDERRHQDQLTAVRREISTLMVEREHLRSCTPAPGPSMITHIPPAPVTEWYINPQELWRLLNISSLDIEDMQFIEERRERFPSKDRARAEQVVRTHQFNNWIIAPTSTKLLVHSDFGGTQYVSPLSLFCSTLSQHLQRKENFISLVFFCGRHVEKRDGASFGGTAMVKSLIAQLLLCQQHLDTRHIHYEVSLNEVQSGDLNALCSFFICLLRRLPKAVTVFCLIDGIGYYERDETRAGMLQALECVLRATFDKSVPAVVKVLATSVSSTHKVRGYFHKDEILSMVAMARGGGAPSGQRLERHLSGGINHMGHQEHT</sequence>
<keyword evidence="4" id="KW-1185">Reference proteome</keyword>
<dbReference type="AlphaFoldDB" id="A0A6A6I7B6"/>
<organism evidence="3 4">
    <name type="scientific">Trematosphaeria pertusa</name>
    <dbReference type="NCBI Taxonomy" id="390896"/>
    <lineage>
        <taxon>Eukaryota</taxon>
        <taxon>Fungi</taxon>
        <taxon>Dikarya</taxon>
        <taxon>Ascomycota</taxon>
        <taxon>Pezizomycotina</taxon>
        <taxon>Dothideomycetes</taxon>
        <taxon>Pleosporomycetidae</taxon>
        <taxon>Pleosporales</taxon>
        <taxon>Massarineae</taxon>
        <taxon>Trematosphaeriaceae</taxon>
        <taxon>Trematosphaeria</taxon>
    </lineage>
</organism>
<name>A0A6A6I7B6_9PLEO</name>
<dbReference type="PANTHER" id="PTHR40619">
    <property type="entry name" value="FUNGAL STAND N-TERMINAL GOODBYE DOMAIN-CONTAINING PROTEIN"/>
    <property type="match status" value="1"/>
</dbReference>
<accession>A0A6A6I7B6</accession>
<dbReference type="RefSeq" id="XP_033681429.1">
    <property type="nucleotide sequence ID" value="XM_033824790.1"/>
</dbReference>